<dbReference type="Pfam" id="PF00089">
    <property type="entry name" value="Trypsin"/>
    <property type="match status" value="1"/>
</dbReference>
<keyword evidence="3" id="KW-0732">Signal</keyword>
<protein>
    <recommendedName>
        <fullName evidence="4">Peptidase S1 domain-containing protein</fullName>
    </recommendedName>
</protein>
<keyword evidence="6" id="KW-1185">Reference proteome</keyword>
<dbReference type="SUPFAM" id="SSF50494">
    <property type="entry name" value="Trypsin-like serine proteases"/>
    <property type="match status" value="1"/>
</dbReference>
<dbReference type="GO" id="GO:0004252">
    <property type="term" value="F:serine-type endopeptidase activity"/>
    <property type="evidence" value="ECO:0007669"/>
    <property type="project" value="InterPro"/>
</dbReference>
<dbReference type="SMART" id="SM00020">
    <property type="entry name" value="Tryp_SPc"/>
    <property type="match status" value="1"/>
</dbReference>
<dbReference type="Proteomes" id="UP000410492">
    <property type="component" value="Unassembled WGS sequence"/>
</dbReference>
<evidence type="ECO:0000313" key="6">
    <source>
        <dbReference type="Proteomes" id="UP000410492"/>
    </source>
</evidence>
<feature type="signal peptide" evidence="3">
    <location>
        <begin position="1"/>
        <end position="24"/>
    </location>
</feature>
<proteinExistence type="inferred from homology"/>
<dbReference type="PROSITE" id="PS50240">
    <property type="entry name" value="TRYPSIN_DOM"/>
    <property type="match status" value="1"/>
</dbReference>
<evidence type="ECO:0000256" key="2">
    <source>
        <dbReference type="ARBA" id="ARBA00024195"/>
    </source>
</evidence>
<sequence>MKLVLLIIQPAITCLLLYLKEGLAQQEKIIGGSSCKGIKHEFTVYIPIPFNDMDNGDNGPGRRLNDQNDPNDLVDMYLQICPFGGTLISDRWVLSSAICHLKPKFAIVGMSTSNANAYIKDHPESKIPVEKCINHEKASTSSSGEPIADYSIAVLKLSKAVSEGGTVSFVKLPTSKFSGEIHKSCPHGVIMGWGPISATGMFEKPRMTNSTNPDFPKPSPTMNCATVDVKPISECDGSLAKDRVMCTTSTAGKSASIFGDTGCPLMCNDVQVGIIVRMVMPGTPGTLYTRVDYYLDWINEHAFAEQHPANLIIVLVIISVHIVLHLVM</sequence>
<dbReference type="AlphaFoldDB" id="A0A653D5F0"/>
<dbReference type="InterPro" id="IPR001314">
    <property type="entry name" value="Peptidase_S1A"/>
</dbReference>
<dbReference type="GO" id="GO:0006508">
    <property type="term" value="P:proteolysis"/>
    <property type="evidence" value="ECO:0007669"/>
    <property type="project" value="InterPro"/>
</dbReference>
<dbReference type="InterPro" id="IPR009003">
    <property type="entry name" value="Peptidase_S1_PA"/>
</dbReference>
<feature type="non-terminal residue" evidence="5">
    <location>
        <position position="328"/>
    </location>
</feature>
<feature type="domain" description="Peptidase S1" evidence="4">
    <location>
        <begin position="29"/>
        <end position="303"/>
    </location>
</feature>
<feature type="chain" id="PRO_5024967600" description="Peptidase S1 domain-containing protein" evidence="3">
    <location>
        <begin position="25"/>
        <end position="328"/>
    </location>
</feature>
<comment type="similarity">
    <text evidence="2">Belongs to the peptidase S1 family. CLIP subfamily.</text>
</comment>
<accession>A0A653D5F0</accession>
<organism evidence="5 6">
    <name type="scientific">Callosobruchus maculatus</name>
    <name type="common">Southern cowpea weevil</name>
    <name type="synonym">Pulse bruchid</name>
    <dbReference type="NCBI Taxonomy" id="64391"/>
    <lineage>
        <taxon>Eukaryota</taxon>
        <taxon>Metazoa</taxon>
        <taxon>Ecdysozoa</taxon>
        <taxon>Arthropoda</taxon>
        <taxon>Hexapoda</taxon>
        <taxon>Insecta</taxon>
        <taxon>Pterygota</taxon>
        <taxon>Neoptera</taxon>
        <taxon>Endopterygota</taxon>
        <taxon>Coleoptera</taxon>
        <taxon>Polyphaga</taxon>
        <taxon>Cucujiformia</taxon>
        <taxon>Chrysomeloidea</taxon>
        <taxon>Chrysomelidae</taxon>
        <taxon>Bruchinae</taxon>
        <taxon>Bruchini</taxon>
        <taxon>Callosobruchus</taxon>
    </lineage>
</organism>
<dbReference type="InterPro" id="IPR051487">
    <property type="entry name" value="Ser/Thr_Proteases_Immune/Dev"/>
</dbReference>
<evidence type="ECO:0000256" key="1">
    <source>
        <dbReference type="ARBA" id="ARBA00023157"/>
    </source>
</evidence>
<dbReference type="InterPro" id="IPR001254">
    <property type="entry name" value="Trypsin_dom"/>
</dbReference>
<dbReference type="InterPro" id="IPR043504">
    <property type="entry name" value="Peptidase_S1_PA_chymotrypsin"/>
</dbReference>
<name>A0A653D5F0_CALMS</name>
<evidence type="ECO:0000259" key="4">
    <source>
        <dbReference type="PROSITE" id="PS50240"/>
    </source>
</evidence>
<keyword evidence="1" id="KW-1015">Disulfide bond</keyword>
<dbReference type="OrthoDB" id="6683749at2759"/>
<dbReference type="PANTHER" id="PTHR24256">
    <property type="entry name" value="TRYPTASE-RELATED"/>
    <property type="match status" value="1"/>
</dbReference>
<evidence type="ECO:0000256" key="3">
    <source>
        <dbReference type="SAM" id="SignalP"/>
    </source>
</evidence>
<dbReference type="PRINTS" id="PR00722">
    <property type="entry name" value="CHYMOTRYPSIN"/>
</dbReference>
<gene>
    <name evidence="5" type="ORF">CALMAC_LOCUS14597</name>
</gene>
<reference evidence="5 6" key="1">
    <citation type="submission" date="2019-01" db="EMBL/GenBank/DDBJ databases">
        <authorList>
            <person name="Sayadi A."/>
        </authorList>
    </citation>
    <scope>NUCLEOTIDE SEQUENCE [LARGE SCALE GENOMIC DNA]</scope>
</reference>
<evidence type="ECO:0000313" key="5">
    <source>
        <dbReference type="EMBL" id="VEN55412.1"/>
    </source>
</evidence>
<dbReference type="Gene3D" id="2.40.10.10">
    <property type="entry name" value="Trypsin-like serine proteases"/>
    <property type="match status" value="1"/>
</dbReference>
<dbReference type="EMBL" id="CAACVG010010266">
    <property type="protein sequence ID" value="VEN55412.1"/>
    <property type="molecule type" value="Genomic_DNA"/>
</dbReference>